<evidence type="ECO:0000313" key="2">
    <source>
        <dbReference type="EMBL" id="QUN06220.1"/>
    </source>
</evidence>
<accession>A0ABX7YUA2</accession>
<keyword evidence="1" id="KW-0732">Signal</keyword>
<sequence>MKRILFTAVLLLSSGLNSGGAYANGNNSLNSELGHFSGGVLSSGAITALSHYYLPQQNRRWNGFWLPTAVSTLAEFREYSVGDNTAGEALLDASAFAVGAMLGSLVTDKYLLAPVVKNEAEGGRFVGVNLAFSF</sequence>
<dbReference type="EMBL" id="CP073587">
    <property type="protein sequence ID" value="QUN06220.1"/>
    <property type="molecule type" value="Genomic_DNA"/>
</dbReference>
<reference evidence="2 3" key="1">
    <citation type="submission" date="2021-04" db="EMBL/GenBank/DDBJ databases">
        <title>Novel species identification of genus Shewanella.</title>
        <authorList>
            <person name="Liu G."/>
        </authorList>
    </citation>
    <scope>NUCLEOTIDE SEQUENCE [LARGE SCALE GENOMIC DNA]</scope>
    <source>
        <strain evidence="2 3">FJAT-54481</strain>
    </source>
</reference>
<gene>
    <name evidence="2" type="ORF">KDN34_01745</name>
</gene>
<feature type="chain" id="PRO_5047113289" evidence="1">
    <location>
        <begin position="24"/>
        <end position="134"/>
    </location>
</feature>
<keyword evidence="3" id="KW-1185">Reference proteome</keyword>
<proteinExistence type="predicted"/>
<protein>
    <submittedName>
        <fullName evidence="2">Uncharacterized protein</fullName>
    </submittedName>
</protein>
<feature type="signal peptide" evidence="1">
    <location>
        <begin position="1"/>
        <end position="23"/>
    </location>
</feature>
<name>A0ABX7YUA2_9GAMM</name>
<dbReference type="RefSeq" id="WP_212595236.1">
    <property type="nucleotide sequence ID" value="NZ_CP073587.1"/>
</dbReference>
<organism evidence="2 3">
    <name type="scientific">Shewanella yunxiaonensis</name>
    <dbReference type="NCBI Taxonomy" id="2829809"/>
    <lineage>
        <taxon>Bacteria</taxon>
        <taxon>Pseudomonadati</taxon>
        <taxon>Pseudomonadota</taxon>
        <taxon>Gammaproteobacteria</taxon>
        <taxon>Alteromonadales</taxon>
        <taxon>Shewanellaceae</taxon>
        <taxon>Shewanella</taxon>
    </lineage>
</organism>
<evidence type="ECO:0000256" key="1">
    <source>
        <dbReference type="SAM" id="SignalP"/>
    </source>
</evidence>
<dbReference type="Proteomes" id="UP000679575">
    <property type="component" value="Chromosome"/>
</dbReference>
<evidence type="ECO:0000313" key="3">
    <source>
        <dbReference type="Proteomes" id="UP000679575"/>
    </source>
</evidence>